<dbReference type="PROSITE" id="PS51257">
    <property type="entry name" value="PROKAR_LIPOPROTEIN"/>
    <property type="match status" value="1"/>
</dbReference>
<reference evidence="1" key="1">
    <citation type="submission" date="2021-04" db="EMBL/GenBank/DDBJ databases">
        <title>Ouciella asimina sp. nov., isolated from the surface seawater in the hydrothermal field of Okinawa Trough.</title>
        <authorList>
            <person name="Shuang W."/>
        </authorList>
    </citation>
    <scope>NUCLEOTIDE SEQUENCE</scope>
    <source>
        <strain evidence="1">LXI357</strain>
    </source>
</reference>
<sequence length="169" mass="17841">MRQSLYVVPFALLLAACNGSSDGDATNVTFSAKGEGGNMTATADENGRVSFKLPGFEGSIKLPKFRLDADNFDLNGVKLYPGTKITAFNVDANSGDGGNGPDRVHVRFDSPASPQVVHDWLKPKLIDAGYSLEDSGAGLSGKTDDGDNFRLELSPTGQDRTAGVITIED</sequence>
<evidence type="ECO:0000313" key="2">
    <source>
        <dbReference type="Proteomes" id="UP000676996"/>
    </source>
</evidence>
<name>A0A8T4IFB1_9SPHN</name>
<dbReference type="EMBL" id="JAGRQC010000003">
    <property type="protein sequence ID" value="MBR0553250.1"/>
    <property type="molecule type" value="Genomic_DNA"/>
</dbReference>
<accession>A0A8T4IFB1</accession>
<dbReference type="AlphaFoldDB" id="A0A8T4IFB1"/>
<dbReference type="Proteomes" id="UP000676996">
    <property type="component" value="Unassembled WGS sequence"/>
</dbReference>
<keyword evidence="2" id="KW-1185">Reference proteome</keyword>
<evidence type="ECO:0000313" key="1">
    <source>
        <dbReference type="EMBL" id="MBR0553250.1"/>
    </source>
</evidence>
<proteinExistence type="predicted"/>
<protein>
    <recommendedName>
        <fullName evidence="3">Lipoprotein</fullName>
    </recommendedName>
</protein>
<organism evidence="1 2">
    <name type="scientific">Stakelama marina</name>
    <dbReference type="NCBI Taxonomy" id="2826939"/>
    <lineage>
        <taxon>Bacteria</taxon>
        <taxon>Pseudomonadati</taxon>
        <taxon>Pseudomonadota</taxon>
        <taxon>Alphaproteobacteria</taxon>
        <taxon>Sphingomonadales</taxon>
        <taxon>Sphingomonadaceae</taxon>
        <taxon>Stakelama</taxon>
    </lineage>
</organism>
<comment type="caution">
    <text evidence="1">The sequence shown here is derived from an EMBL/GenBank/DDBJ whole genome shotgun (WGS) entry which is preliminary data.</text>
</comment>
<evidence type="ECO:0008006" key="3">
    <source>
        <dbReference type="Google" id="ProtNLM"/>
    </source>
</evidence>
<dbReference type="RefSeq" id="WP_284054488.1">
    <property type="nucleotide sequence ID" value="NZ_JAGRQC010000003.1"/>
</dbReference>
<gene>
    <name evidence="1" type="ORF">J7S20_12100</name>
</gene>